<sequence length="79" mass="9017">MNYSKKAIEFAKEGRIKTAWNMIDVAQCALTCTKRAHEELWNLTNGDLTEEEFEIFCNSETLTTVFNNALEEIKNAVKG</sequence>
<keyword evidence="2" id="KW-1185">Reference proteome</keyword>
<dbReference type="Proteomes" id="UP000531840">
    <property type="component" value="Unassembled WGS sequence"/>
</dbReference>
<proteinExistence type="predicted"/>
<name>A0ABX2SZV4_9BACL</name>
<evidence type="ECO:0000313" key="2">
    <source>
        <dbReference type="Proteomes" id="UP000531840"/>
    </source>
</evidence>
<protein>
    <submittedName>
        <fullName evidence="1">Transcriptional regulator</fullName>
    </submittedName>
</protein>
<accession>A0ABX2SZV4</accession>
<gene>
    <name evidence="1" type="ORF">HZY85_01585</name>
</gene>
<organism evidence="1 2">
    <name type="scientific">Gemelliphila palaticanis</name>
    <dbReference type="NCBI Taxonomy" id="81950"/>
    <lineage>
        <taxon>Bacteria</taxon>
        <taxon>Bacillati</taxon>
        <taxon>Bacillota</taxon>
        <taxon>Bacilli</taxon>
        <taxon>Bacillales</taxon>
        <taxon>Gemellaceae</taxon>
        <taxon>Gemelliphila</taxon>
    </lineage>
</organism>
<reference evidence="1 2" key="1">
    <citation type="submission" date="2020-07" db="EMBL/GenBank/DDBJ databases">
        <title>MOT database genomes.</title>
        <authorList>
            <person name="Joseph S."/>
            <person name="Aduse-Opoku J."/>
            <person name="Hashim A."/>
            <person name="Wade W."/>
            <person name="Curtis M."/>
        </authorList>
    </citation>
    <scope>NUCLEOTIDE SEQUENCE [LARGE SCALE GENOMIC DNA]</scope>
    <source>
        <strain evidence="1 2">CIP 106318</strain>
    </source>
</reference>
<comment type="caution">
    <text evidence="1">The sequence shown here is derived from an EMBL/GenBank/DDBJ whole genome shotgun (WGS) entry which is preliminary data.</text>
</comment>
<dbReference type="EMBL" id="JACBYF010000002">
    <property type="protein sequence ID" value="NYS46887.1"/>
    <property type="molecule type" value="Genomic_DNA"/>
</dbReference>
<evidence type="ECO:0000313" key="1">
    <source>
        <dbReference type="EMBL" id="NYS46887.1"/>
    </source>
</evidence>